<reference evidence="3" key="2">
    <citation type="submission" date="2020-09" db="EMBL/GenBank/DDBJ databases">
        <authorList>
            <person name="Sun Q."/>
            <person name="Zhou Y."/>
        </authorList>
    </citation>
    <scope>NUCLEOTIDE SEQUENCE</scope>
    <source>
        <strain evidence="3">CGMCC 4.5737</strain>
    </source>
</reference>
<dbReference type="AlphaFoldDB" id="A0A8J3CD81"/>
<feature type="region of interest" description="Disordered" evidence="1">
    <location>
        <begin position="82"/>
        <end position="101"/>
    </location>
</feature>
<dbReference type="EMBL" id="BMMK01000036">
    <property type="protein sequence ID" value="GGM76317.1"/>
    <property type="molecule type" value="Genomic_DNA"/>
</dbReference>
<dbReference type="Pfam" id="PF20615">
    <property type="entry name" value="DUF6802"/>
    <property type="match status" value="1"/>
</dbReference>
<comment type="caution">
    <text evidence="3">The sequence shown here is derived from an EMBL/GenBank/DDBJ whole genome shotgun (WGS) entry which is preliminary data.</text>
</comment>
<evidence type="ECO:0000256" key="1">
    <source>
        <dbReference type="SAM" id="MobiDB-lite"/>
    </source>
</evidence>
<protein>
    <recommendedName>
        <fullName evidence="2">DUF6802 domain-containing protein</fullName>
    </recommendedName>
</protein>
<accession>A0A8J3CD81</accession>
<dbReference type="Proteomes" id="UP000637578">
    <property type="component" value="Unassembled WGS sequence"/>
</dbReference>
<feature type="region of interest" description="Disordered" evidence="1">
    <location>
        <begin position="188"/>
        <end position="235"/>
    </location>
</feature>
<reference evidence="3" key="1">
    <citation type="journal article" date="2014" name="Int. J. Syst. Evol. Microbiol.">
        <title>Complete genome sequence of Corynebacterium casei LMG S-19264T (=DSM 44701T), isolated from a smear-ripened cheese.</title>
        <authorList>
            <consortium name="US DOE Joint Genome Institute (JGI-PGF)"/>
            <person name="Walter F."/>
            <person name="Albersmeier A."/>
            <person name="Kalinowski J."/>
            <person name="Ruckert C."/>
        </authorList>
    </citation>
    <scope>NUCLEOTIDE SEQUENCE</scope>
    <source>
        <strain evidence="3">CGMCC 4.5737</strain>
    </source>
</reference>
<evidence type="ECO:0000313" key="3">
    <source>
        <dbReference type="EMBL" id="GGM76317.1"/>
    </source>
</evidence>
<name>A0A8J3CD81_9PSEU</name>
<keyword evidence="4" id="KW-1185">Reference proteome</keyword>
<dbReference type="InterPro" id="IPR046543">
    <property type="entry name" value="DUF6802"/>
</dbReference>
<gene>
    <name evidence="3" type="ORF">GCM10012275_53870</name>
</gene>
<evidence type="ECO:0000259" key="2">
    <source>
        <dbReference type="Pfam" id="PF20615"/>
    </source>
</evidence>
<evidence type="ECO:0000313" key="4">
    <source>
        <dbReference type="Proteomes" id="UP000637578"/>
    </source>
</evidence>
<organism evidence="3 4">
    <name type="scientific">Longimycelium tulufanense</name>
    <dbReference type="NCBI Taxonomy" id="907463"/>
    <lineage>
        <taxon>Bacteria</taxon>
        <taxon>Bacillati</taxon>
        <taxon>Actinomycetota</taxon>
        <taxon>Actinomycetes</taxon>
        <taxon>Pseudonocardiales</taxon>
        <taxon>Pseudonocardiaceae</taxon>
        <taxon>Longimycelium</taxon>
    </lineage>
</organism>
<sequence length="235" mass="25463">MYIEDHAGDGDIKITVEGEEYTAEANFDADHDGVEDTALVETDSGYIAYTDTDHDGTADTVTQLDDRGKVVGQAKFDERTGEWVDSRGTGPDDAERRTMGRERDDMIVETRDGEHRVGAPTEDLNRDGQADTTVVRESDGDVILYTDTDGDGDADTSAEIAKDGKVMISEHRGAGEWEVVEKGHISSDGSYQRDALNNAPGAAADDSLWADDGEQTAADRDKEIVSTDPATGRWI</sequence>
<proteinExistence type="predicted"/>
<dbReference type="RefSeq" id="WP_189061218.1">
    <property type="nucleotide sequence ID" value="NZ_BMMK01000036.1"/>
</dbReference>
<feature type="domain" description="DUF6802" evidence="2">
    <location>
        <begin position="24"/>
        <end position="69"/>
    </location>
</feature>